<organism evidence="2 3">
    <name type="scientific">Microbacterium lacus</name>
    <dbReference type="NCBI Taxonomy" id="415217"/>
    <lineage>
        <taxon>Bacteria</taxon>
        <taxon>Bacillati</taxon>
        <taxon>Actinomycetota</taxon>
        <taxon>Actinomycetes</taxon>
        <taxon>Micrococcales</taxon>
        <taxon>Microbacteriaceae</taxon>
        <taxon>Microbacterium</taxon>
    </lineage>
</organism>
<comment type="caution">
    <text evidence="2">The sequence shown here is derived from an EMBL/GenBank/DDBJ whole genome shotgun (WGS) entry which is preliminary data.</text>
</comment>
<feature type="transmembrane region" description="Helical" evidence="1">
    <location>
        <begin position="86"/>
        <end position="108"/>
    </location>
</feature>
<proteinExistence type="predicted"/>
<reference evidence="2 3" key="1">
    <citation type="journal article" date="2019" name="Int. J. Syst. Evol. Microbiol.">
        <title>The Global Catalogue of Microorganisms (GCM) 10K type strain sequencing project: providing services to taxonomists for standard genome sequencing and annotation.</title>
        <authorList>
            <consortium name="The Broad Institute Genomics Platform"/>
            <consortium name="The Broad Institute Genome Sequencing Center for Infectious Disease"/>
            <person name="Wu L."/>
            <person name="Ma J."/>
        </authorList>
    </citation>
    <scope>NUCLEOTIDE SEQUENCE [LARGE SCALE GENOMIC DNA]</scope>
    <source>
        <strain evidence="2 3">JCM 15575</strain>
    </source>
</reference>
<feature type="transmembrane region" description="Helical" evidence="1">
    <location>
        <begin position="114"/>
        <end position="130"/>
    </location>
</feature>
<evidence type="ECO:0000256" key="1">
    <source>
        <dbReference type="SAM" id="Phobius"/>
    </source>
</evidence>
<keyword evidence="3" id="KW-1185">Reference proteome</keyword>
<evidence type="ECO:0000313" key="2">
    <source>
        <dbReference type="EMBL" id="GAA1685283.1"/>
    </source>
</evidence>
<gene>
    <name evidence="2" type="ORF">GCM10009807_31380</name>
</gene>
<feature type="transmembrane region" description="Helical" evidence="1">
    <location>
        <begin position="21"/>
        <end position="42"/>
    </location>
</feature>
<protein>
    <submittedName>
        <fullName evidence="2">ECF transporter S component</fullName>
    </submittedName>
</protein>
<dbReference type="Pfam" id="PF09819">
    <property type="entry name" value="ABC_cobalt"/>
    <property type="match status" value="1"/>
</dbReference>
<name>A0ABN2HBW3_9MICO</name>
<keyword evidence="1" id="KW-0472">Membrane</keyword>
<accession>A0ABN2HBW3</accession>
<sequence>MSTSMSTSPVTTTRSRPARWRVVDIVVASVIGVASGLVFLAWNVLYRGPSELLSPLLPGLQGLLDGPWLFAGVLGALIIRKPGAAVYTELLAAAVSALTLVGNTWGAVLTLEAGLVQGLGAELVFLAFFYRRWNLPVAILAGVGAALAGGINNLILWYAGADVTFVVVYLVSTMLSGAVIAGALSWLLARGLAATGALDRFASGRDARRRV</sequence>
<dbReference type="Proteomes" id="UP001500596">
    <property type="component" value="Unassembled WGS sequence"/>
</dbReference>
<keyword evidence="1" id="KW-1133">Transmembrane helix</keyword>
<feature type="transmembrane region" description="Helical" evidence="1">
    <location>
        <begin position="137"/>
        <end position="160"/>
    </location>
</feature>
<feature type="transmembrane region" description="Helical" evidence="1">
    <location>
        <begin position="166"/>
        <end position="189"/>
    </location>
</feature>
<evidence type="ECO:0000313" key="3">
    <source>
        <dbReference type="Proteomes" id="UP001500596"/>
    </source>
</evidence>
<dbReference type="PIRSF" id="PIRSF037394">
    <property type="entry name" value="ABC_thiamine-permease_YkoE_prd"/>
    <property type="match status" value="1"/>
</dbReference>
<dbReference type="EMBL" id="BAAAPK010000002">
    <property type="protein sequence ID" value="GAA1685283.1"/>
    <property type="molecule type" value="Genomic_DNA"/>
</dbReference>
<dbReference type="InterPro" id="IPR017195">
    <property type="entry name" value="ABC_thiamin-permease_prd"/>
</dbReference>
<feature type="transmembrane region" description="Helical" evidence="1">
    <location>
        <begin position="62"/>
        <end position="79"/>
    </location>
</feature>
<keyword evidence="1" id="KW-0812">Transmembrane</keyword>